<evidence type="ECO:0000256" key="3">
    <source>
        <dbReference type="ARBA" id="ARBA00007661"/>
    </source>
</evidence>
<dbReference type="SUPFAM" id="SSF55035">
    <property type="entry name" value="NAD-binding domain of HMG-CoA reductase"/>
    <property type="match status" value="1"/>
</dbReference>
<comment type="caution">
    <text evidence="12">The sequence shown here is derived from an EMBL/GenBank/DDBJ whole genome shotgun (WGS) entry which is preliminary data.</text>
</comment>
<comment type="subcellular location">
    <subcellularLocation>
        <location evidence="1 11">Endoplasmic reticulum membrane</location>
        <topology evidence="1 11">Multi-pass membrane protein</topology>
    </subcellularLocation>
</comment>
<dbReference type="PROSITE" id="PS00318">
    <property type="entry name" value="HMG_COA_REDUCTASE_2"/>
    <property type="match status" value="1"/>
</dbReference>
<dbReference type="GO" id="GO:0015936">
    <property type="term" value="P:coenzyme A metabolic process"/>
    <property type="evidence" value="ECO:0007669"/>
    <property type="project" value="InterPro"/>
</dbReference>
<evidence type="ECO:0000313" key="12">
    <source>
        <dbReference type="EMBL" id="CAB3994563.1"/>
    </source>
</evidence>
<dbReference type="Proteomes" id="UP001152795">
    <property type="component" value="Unassembled WGS sequence"/>
</dbReference>
<sequence>EDVHHKIAEGSARIGPTLTLNTLVEVLVIQIGTYSGVKSIEILCILGVVAVIVNYLVSISFVPAALSLYAELSHVDGSTREGQNLEEDINETGHVSNPVVQQVKMIMSLGLAMVHVHLYMSCLKQKTSLILGNFSSDNFFGLPNMSTEQVVTVTLALIFAAKYIFDNDYVRTRTRTMNGTIPNGTLINGDLKNATVANGHAQNGSVGNGHLQNGAVSNGGYGKMNGEVSAASEVDGITIARKALFHIGEGLQEKVTALVNSATMAAKSATNDNSNLDDDTDEEILKKIESRVVAVHQLEKKLTDLTRAVKIRRMVVEKKLKNGGELNNLPYDSYDYSKVIGSCCENVIGYMPLPVGVAGPLLLDGQIYHVPMATVEGCLVASTNRGCRALASSDGVRSRVLADGMTRGPAVRFPSALQASDLKEWLSDEDNFEGVKKTFDSTSRFARLKKIQCAIAGRLMFLRFQATTGDAMGMNMISKGTERALAYLQDHFPEMEIISISGNYCTDKKAAAINWIEGRGKSVVCEAIIPANVVTKVLKTTVSALVDVNTNKNLVGSAIAGSLGGFNAHAANIVTAVFLATGQDAAQNIGSSQCMTLMEKCGPTQEDLYMSCTMPSVEVGTVGGGTVLPPQAACLEVR</sequence>
<dbReference type="Pfam" id="PF00368">
    <property type="entry name" value="HMG-CoA_red"/>
    <property type="match status" value="1"/>
</dbReference>
<evidence type="ECO:0000256" key="10">
    <source>
        <dbReference type="ARBA" id="ARBA00049909"/>
    </source>
</evidence>
<dbReference type="PROSITE" id="PS00066">
    <property type="entry name" value="HMG_COA_REDUCTASE_1"/>
    <property type="match status" value="1"/>
</dbReference>
<protein>
    <recommendedName>
        <fullName evidence="11">3-hydroxy-3-methylglutaryl coenzyme A reductase</fullName>
        <shortName evidence="11">HMG-CoA reductase</shortName>
        <ecNumber evidence="11">1.1.1.34</ecNumber>
    </recommendedName>
</protein>
<dbReference type="InterPro" id="IPR009029">
    <property type="entry name" value="HMG_CoA_Rdtase_sub-bd_dom_sf"/>
</dbReference>
<dbReference type="InterPro" id="IPR000731">
    <property type="entry name" value="SSD"/>
</dbReference>
<keyword evidence="9 11" id="KW-0472">Membrane</keyword>
<dbReference type="PRINTS" id="PR00071">
    <property type="entry name" value="HMGCOARDTASE"/>
</dbReference>
<keyword evidence="6 11" id="KW-0521">NADP</keyword>
<dbReference type="SUPFAM" id="SSF56542">
    <property type="entry name" value="Substrate-binding domain of HMG-CoA reductase"/>
    <property type="match status" value="1"/>
</dbReference>
<dbReference type="InterPro" id="IPR004554">
    <property type="entry name" value="HMG_CoA_Rdtase_eu_arc"/>
</dbReference>
<evidence type="ECO:0000313" key="13">
    <source>
        <dbReference type="Proteomes" id="UP001152795"/>
    </source>
</evidence>
<keyword evidence="8 11" id="KW-0560">Oxidoreductase</keyword>
<organism evidence="12 13">
    <name type="scientific">Paramuricea clavata</name>
    <name type="common">Red gorgonian</name>
    <name type="synonym">Violescent sea-whip</name>
    <dbReference type="NCBI Taxonomy" id="317549"/>
    <lineage>
        <taxon>Eukaryota</taxon>
        <taxon>Metazoa</taxon>
        <taxon>Cnidaria</taxon>
        <taxon>Anthozoa</taxon>
        <taxon>Octocorallia</taxon>
        <taxon>Malacalcyonacea</taxon>
        <taxon>Plexauridae</taxon>
        <taxon>Paramuricea</taxon>
    </lineage>
</organism>
<comment type="similarity">
    <text evidence="3 11">Belongs to the HMG-CoA reductase family.</text>
</comment>
<dbReference type="InterPro" id="IPR023282">
    <property type="entry name" value="HMG_CoA_Rdtase_N"/>
</dbReference>
<dbReference type="InterPro" id="IPR002202">
    <property type="entry name" value="HMG_CoA_Rdtase"/>
</dbReference>
<keyword evidence="7 11" id="KW-1133">Transmembrane helix</keyword>
<dbReference type="GO" id="GO:0005789">
    <property type="term" value="C:endoplasmic reticulum membrane"/>
    <property type="evidence" value="ECO:0007669"/>
    <property type="project" value="UniProtKB-SubCell"/>
</dbReference>
<accession>A0A6S7GS18</accession>
<comment type="catalytic activity">
    <reaction evidence="10">
        <text>(R)-mevalonate + 2 NADP(+) + CoA = (3S)-3-hydroxy-3-methylglutaryl-CoA + 2 NADPH + 2 H(+)</text>
        <dbReference type="Rhea" id="RHEA:15989"/>
        <dbReference type="ChEBI" id="CHEBI:15378"/>
        <dbReference type="ChEBI" id="CHEBI:36464"/>
        <dbReference type="ChEBI" id="CHEBI:43074"/>
        <dbReference type="ChEBI" id="CHEBI:57287"/>
        <dbReference type="ChEBI" id="CHEBI:57783"/>
        <dbReference type="ChEBI" id="CHEBI:58349"/>
        <dbReference type="EC" id="1.1.1.34"/>
    </reaction>
    <physiologicalReaction direction="right-to-left" evidence="10">
        <dbReference type="Rhea" id="RHEA:15991"/>
    </physiologicalReaction>
</comment>
<dbReference type="Gene3D" id="3.30.70.420">
    <property type="entry name" value="Hydroxymethylglutaryl-CoA reductase, class I/II, NAD/NADP-binding domain"/>
    <property type="match status" value="1"/>
</dbReference>
<evidence type="ECO:0000256" key="4">
    <source>
        <dbReference type="ARBA" id="ARBA00022692"/>
    </source>
</evidence>
<dbReference type="UniPathway" id="UPA00058">
    <property type="reaction ID" value="UER00103"/>
</dbReference>
<evidence type="ECO:0000256" key="5">
    <source>
        <dbReference type="ARBA" id="ARBA00022824"/>
    </source>
</evidence>
<evidence type="ECO:0000256" key="1">
    <source>
        <dbReference type="ARBA" id="ARBA00004477"/>
    </source>
</evidence>
<dbReference type="PANTHER" id="PTHR10572">
    <property type="entry name" value="3-HYDROXY-3-METHYLGLUTARYL-COENZYME A REDUCTASE"/>
    <property type="match status" value="1"/>
</dbReference>
<comment type="caution">
    <text evidence="11">Lacks conserved residue(s) required for the propagation of feature annotation.</text>
</comment>
<dbReference type="EMBL" id="CACRXK020002490">
    <property type="protein sequence ID" value="CAB3994563.1"/>
    <property type="molecule type" value="Genomic_DNA"/>
</dbReference>
<evidence type="ECO:0000256" key="9">
    <source>
        <dbReference type="ARBA" id="ARBA00023136"/>
    </source>
</evidence>
<dbReference type="EC" id="1.1.1.34" evidence="11"/>
<proteinExistence type="inferred from homology"/>
<reference evidence="12" key="1">
    <citation type="submission" date="2020-04" db="EMBL/GenBank/DDBJ databases">
        <authorList>
            <person name="Alioto T."/>
            <person name="Alioto T."/>
            <person name="Gomez Garrido J."/>
        </authorList>
    </citation>
    <scope>NUCLEOTIDE SEQUENCE</scope>
    <source>
        <strain evidence="12">A484AB</strain>
    </source>
</reference>
<dbReference type="Pfam" id="PF12349">
    <property type="entry name" value="Sterol-sensing"/>
    <property type="match status" value="1"/>
</dbReference>
<evidence type="ECO:0000256" key="8">
    <source>
        <dbReference type="ARBA" id="ARBA00023002"/>
    </source>
</evidence>
<evidence type="ECO:0000256" key="11">
    <source>
        <dbReference type="RuleBase" id="RU361219"/>
    </source>
</evidence>
<dbReference type="GO" id="GO:0016126">
    <property type="term" value="P:sterol biosynthetic process"/>
    <property type="evidence" value="ECO:0007669"/>
    <property type="project" value="TreeGrafter"/>
</dbReference>
<dbReference type="InterPro" id="IPR023076">
    <property type="entry name" value="HMG_CoA_Rdtase_CS"/>
</dbReference>
<dbReference type="GO" id="GO:0008299">
    <property type="term" value="P:isoprenoid biosynthetic process"/>
    <property type="evidence" value="ECO:0007669"/>
    <property type="project" value="InterPro"/>
</dbReference>
<evidence type="ECO:0000256" key="6">
    <source>
        <dbReference type="ARBA" id="ARBA00022857"/>
    </source>
</evidence>
<dbReference type="AlphaFoldDB" id="A0A6S7GS18"/>
<feature type="transmembrane region" description="Helical" evidence="11">
    <location>
        <begin position="42"/>
        <end position="66"/>
    </location>
</feature>
<dbReference type="OrthoDB" id="310654at2759"/>
<dbReference type="InterPro" id="IPR023074">
    <property type="entry name" value="HMG_CoA_Rdtase_cat_sf"/>
</dbReference>
<keyword evidence="5 11" id="KW-0256">Endoplasmic reticulum</keyword>
<dbReference type="NCBIfam" id="TIGR00533">
    <property type="entry name" value="HMG_CoA_R_NADP"/>
    <property type="match status" value="1"/>
</dbReference>
<gene>
    <name evidence="12" type="ORF">PACLA_8A051847</name>
</gene>
<dbReference type="GO" id="GO:0005778">
    <property type="term" value="C:peroxisomal membrane"/>
    <property type="evidence" value="ECO:0007669"/>
    <property type="project" value="TreeGrafter"/>
</dbReference>
<dbReference type="CDD" id="cd00643">
    <property type="entry name" value="HMG-CoA_reductase_classI"/>
    <property type="match status" value="1"/>
</dbReference>
<dbReference type="InterPro" id="IPR053958">
    <property type="entry name" value="HMGCR/SNAP/NPC1-like_SSD"/>
</dbReference>
<evidence type="ECO:0000256" key="2">
    <source>
        <dbReference type="ARBA" id="ARBA00005084"/>
    </source>
</evidence>
<keyword evidence="13" id="KW-1185">Reference proteome</keyword>
<keyword evidence="4 11" id="KW-0812">Transmembrane</keyword>
<dbReference type="InterPro" id="IPR009023">
    <property type="entry name" value="HMG_CoA_Rdtase_NAD(P)-bd_sf"/>
</dbReference>
<dbReference type="FunFam" id="3.30.70.420:FF:000001">
    <property type="entry name" value="3-hydroxy-3-methylglutaryl coenzyme A reductase"/>
    <property type="match status" value="1"/>
</dbReference>
<evidence type="ECO:0000256" key="7">
    <source>
        <dbReference type="ARBA" id="ARBA00022989"/>
    </source>
</evidence>
<dbReference type="GO" id="GO:0004420">
    <property type="term" value="F:hydroxymethylglutaryl-CoA reductase (NADPH) activity"/>
    <property type="evidence" value="ECO:0007669"/>
    <property type="project" value="UniProtKB-EC"/>
</dbReference>
<dbReference type="Gene3D" id="1.10.3270.10">
    <property type="entry name" value="HMGR, N-terminal domain"/>
    <property type="match status" value="1"/>
</dbReference>
<dbReference type="PROSITE" id="PS50156">
    <property type="entry name" value="SSD"/>
    <property type="match status" value="1"/>
</dbReference>
<comment type="pathway">
    <text evidence="2 11">Metabolic intermediate biosynthesis; (R)-mevalonate biosynthesis; (R)-mevalonate from acetyl-CoA: step 3/3.</text>
</comment>
<dbReference type="PROSITE" id="PS50065">
    <property type="entry name" value="HMG_COA_REDUCTASE_4"/>
    <property type="match status" value="1"/>
</dbReference>
<feature type="non-terminal residue" evidence="12">
    <location>
        <position position="1"/>
    </location>
</feature>
<dbReference type="Gene3D" id="3.90.770.10">
    <property type="entry name" value="3-hydroxy-3-methylglutaryl-coenzyme A Reductase, Chain A, domain 2"/>
    <property type="match status" value="1"/>
</dbReference>
<name>A0A6S7GS18_PARCT</name>
<dbReference type="PANTHER" id="PTHR10572:SF24">
    <property type="entry name" value="3-HYDROXY-3-METHYLGLUTARYL-COENZYME A REDUCTASE"/>
    <property type="match status" value="1"/>
</dbReference>